<reference evidence="2" key="1">
    <citation type="submission" date="2017-09" db="EMBL/GenBank/DDBJ databases">
        <title>The Reconstruction of 2,631 Draft Metagenome-Assembled Genomes from the Global Oceans.</title>
        <authorList>
            <person name="Tully B.J."/>
            <person name="Graham E.D."/>
            <person name="Heidelberg J.F."/>
        </authorList>
    </citation>
    <scope>NUCLEOTIDE SEQUENCE [LARGE SCALE GENOMIC DNA]</scope>
</reference>
<proteinExistence type="predicted"/>
<dbReference type="Proteomes" id="UP000226525">
    <property type="component" value="Unassembled WGS sequence"/>
</dbReference>
<dbReference type="AlphaFoldDB" id="A0A2D6YIL9"/>
<gene>
    <name evidence="1" type="ORF">CMN54_06255</name>
</gene>
<protein>
    <submittedName>
        <fullName evidence="1">Uncharacterized protein</fullName>
    </submittedName>
</protein>
<sequence length="96" mass="11326">MEDLNSTVTWYLDLSTMTFPEMIEKNYEIYGAPKKKVSQLRRLFFDYVLLEDQSYIEQKRFRNYSGTRPSEIYAEVSIFPVRNWSCSQTASACIEG</sequence>
<dbReference type="EMBL" id="NZEX01000072">
    <property type="protein sequence ID" value="MAH63037.1"/>
    <property type="molecule type" value="Genomic_DNA"/>
</dbReference>
<name>A0A2D6YIL9_9DELT</name>
<evidence type="ECO:0000313" key="2">
    <source>
        <dbReference type="Proteomes" id="UP000226525"/>
    </source>
</evidence>
<accession>A0A2D6YIL9</accession>
<comment type="caution">
    <text evidence="1">The sequence shown here is derived from an EMBL/GenBank/DDBJ whole genome shotgun (WGS) entry which is preliminary data.</text>
</comment>
<evidence type="ECO:0000313" key="1">
    <source>
        <dbReference type="EMBL" id="MAH63037.1"/>
    </source>
</evidence>
<organism evidence="1 2">
    <name type="scientific">SAR324 cluster bacterium</name>
    <dbReference type="NCBI Taxonomy" id="2024889"/>
    <lineage>
        <taxon>Bacteria</taxon>
        <taxon>Deltaproteobacteria</taxon>
        <taxon>SAR324 cluster</taxon>
    </lineage>
</organism>